<dbReference type="SMART" id="SM00304">
    <property type="entry name" value="HAMP"/>
    <property type="match status" value="1"/>
</dbReference>
<dbReference type="PANTHER" id="PTHR32089">
    <property type="entry name" value="METHYL-ACCEPTING CHEMOTAXIS PROTEIN MCPB"/>
    <property type="match status" value="1"/>
</dbReference>
<keyword evidence="8" id="KW-1185">Reference proteome</keyword>
<dbReference type="PANTHER" id="PTHR32089:SF112">
    <property type="entry name" value="LYSOZYME-LIKE PROTEIN-RELATED"/>
    <property type="match status" value="1"/>
</dbReference>
<dbReference type="PROSITE" id="PS50885">
    <property type="entry name" value="HAMP"/>
    <property type="match status" value="1"/>
</dbReference>
<dbReference type="InterPro" id="IPR025991">
    <property type="entry name" value="Chemoreceptor_zinc-bind_dom"/>
</dbReference>
<evidence type="ECO:0000256" key="1">
    <source>
        <dbReference type="ARBA" id="ARBA00023224"/>
    </source>
</evidence>
<feature type="transmembrane region" description="Helical" evidence="4">
    <location>
        <begin position="9"/>
        <end position="30"/>
    </location>
</feature>
<dbReference type="Gene3D" id="1.20.120.30">
    <property type="entry name" value="Aspartate receptor, ligand-binding domain"/>
    <property type="match status" value="1"/>
</dbReference>
<evidence type="ECO:0000256" key="3">
    <source>
        <dbReference type="PROSITE-ProRule" id="PRU00284"/>
    </source>
</evidence>
<feature type="domain" description="HAMP" evidence="6">
    <location>
        <begin position="326"/>
        <end position="384"/>
    </location>
</feature>
<dbReference type="Pfam" id="PF13682">
    <property type="entry name" value="CZB"/>
    <property type="match status" value="1"/>
</dbReference>
<accession>A0A4V6IKV4</accession>
<protein>
    <submittedName>
        <fullName evidence="7">Double cache domain 1</fullName>
    </submittedName>
</protein>
<keyword evidence="4" id="KW-1133">Transmembrane helix</keyword>
<dbReference type="Proteomes" id="UP000507962">
    <property type="component" value="Unassembled WGS sequence"/>
</dbReference>
<keyword evidence="4" id="KW-0472">Membrane</keyword>
<dbReference type="EMBL" id="CAADHO010000001">
    <property type="protein sequence ID" value="VFQ42748.1"/>
    <property type="molecule type" value="Genomic_DNA"/>
</dbReference>
<dbReference type="AlphaFoldDB" id="A0A4V6IKV4"/>
<evidence type="ECO:0000256" key="2">
    <source>
        <dbReference type="ARBA" id="ARBA00029447"/>
    </source>
</evidence>
<evidence type="ECO:0000259" key="6">
    <source>
        <dbReference type="PROSITE" id="PS50885"/>
    </source>
</evidence>
<keyword evidence="1 3" id="KW-0807">Transducer</keyword>
<dbReference type="GO" id="GO:0016020">
    <property type="term" value="C:membrane"/>
    <property type="evidence" value="ECO:0007669"/>
    <property type="project" value="InterPro"/>
</dbReference>
<evidence type="ECO:0000256" key="4">
    <source>
        <dbReference type="SAM" id="Phobius"/>
    </source>
</evidence>
<evidence type="ECO:0000313" key="7">
    <source>
        <dbReference type="EMBL" id="VFQ42748.1"/>
    </source>
</evidence>
<dbReference type="CDD" id="cd06225">
    <property type="entry name" value="HAMP"/>
    <property type="match status" value="1"/>
</dbReference>
<evidence type="ECO:0000259" key="5">
    <source>
        <dbReference type="PROSITE" id="PS50111"/>
    </source>
</evidence>
<organism evidence="7 8">
    <name type="scientific">Desulfoluna butyratoxydans</name>
    <dbReference type="NCBI Taxonomy" id="231438"/>
    <lineage>
        <taxon>Bacteria</taxon>
        <taxon>Pseudomonadati</taxon>
        <taxon>Thermodesulfobacteriota</taxon>
        <taxon>Desulfobacteria</taxon>
        <taxon>Desulfobacterales</taxon>
        <taxon>Desulfolunaceae</taxon>
        <taxon>Desulfoluna</taxon>
    </lineage>
</organism>
<name>A0A4V6IKV4_9BACT</name>
<sequence length="790" mass="84760">MRVKLKVKLLLSMIIVGILPALFVAGYASYRISGFIESRQSEQMVADSRIAAEYLEEVLDHRVRDIRLLLANPILGQSLITDFDYGDVDTLLTGLVRDKDNPFSFFMVTNKEGTCVSASEPGLIGARHGEEAWYRQTLARGTYWSDWHEQPEGSVLTQPPFGGDNRYTMVIATVIHDADGGVLGTLSARVKWQLVQQWLEGRVSSFRDLGWATKSLTVVRSDGTVIGHEEGSAGYGRNIRENLGEGSDNLTILETVGQGFFSDTTKGHATVYGFATADFGDFTWKVLTSASEDEFFQVRQEFLVAMVVVCILCFLVAVGLGLFTGNGIVRPLNRVVSMLQGIATGEADLTARLPMADGRGKPDEIGALSLAFNTFIGNLERLVRSIRGNAETIGHASVNMDRIAGEMSGGARQMSADLGAVASSSGEMNASMDAMATAIDESDRLVGLMAESAKTMTASVKEVALQSEQAKEMTREAVAQAELANTSVEALGKAAGQITLVTETIKEIADQTNLLALNATIEAARAGEAGKGFAVVADEIKALARQTAEATLEIEDRVSGVQDSTSQTVQVIDRITQSSTRVSDMVSTIATAVALQADASREIVAKADDVSHSMQEGNEHVVSASGVNGLVSREISSVKGAADGTAHRCIEVGGFAGEQKHIGIVLQEAIGRFKVSAPPFDMGKVKNAHFDWKMGIETALQGIRAMEPGEVPGHGACAFGRWYASVGDSVAVLPQYRVVGGCHQEVHTRAEAVVALHAQGKAEEARAELIRFEEARNALFEALDELYLCR</sequence>
<dbReference type="Pfam" id="PF00672">
    <property type="entry name" value="HAMP"/>
    <property type="match status" value="1"/>
</dbReference>
<comment type="similarity">
    <text evidence="2">Belongs to the methyl-accepting chemotaxis (MCP) protein family.</text>
</comment>
<gene>
    <name evidence="7" type="ORF">MSL71_3690</name>
</gene>
<evidence type="ECO:0000313" key="8">
    <source>
        <dbReference type="Proteomes" id="UP000507962"/>
    </source>
</evidence>
<dbReference type="SMART" id="SM00283">
    <property type="entry name" value="MA"/>
    <property type="match status" value="1"/>
</dbReference>
<dbReference type="CDD" id="cd18773">
    <property type="entry name" value="PDC1_HK_sensor"/>
    <property type="match status" value="1"/>
</dbReference>
<dbReference type="InterPro" id="IPR004089">
    <property type="entry name" value="MCPsignal_dom"/>
</dbReference>
<dbReference type="Gene3D" id="1.10.287.950">
    <property type="entry name" value="Methyl-accepting chemotaxis protein"/>
    <property type="match status" value="1"/>
</dbReference>
<dbReference type="PROSITE" id="PS50111">
    <property type="entry name" value="CHEMOTAXIS_TRANSDUC_2"/>
    <property type="match status" value="1"/>
</dbReference>
<feature type="domain" description="Methyl-accepting transducer" evidence="5">
    <location>
        <begin position="403"/>
        <end position="632"/>
    </location>
</feature>
<dbReference type="Pfam" id="PF00015">
    <property type="entry name" value="MCPsignal"/>
    <property type="match status" value="1"/>
</dbReference>
<dbReference type="InterPro" id="IPR003660">
    <property type="entry name" value="HAMP_dom"/>
</dbReference>
<keyword evidence="4" id="KW-0812">Transmembrane</keyword>
<reference evidence="7 8" key="1">
    <citation type="submission" date="2019-03" db="EMBL/GenBank/DDBJ databases">
        <authorList>
            <person name="Nijsse B."/>
        </authorList>
    </citation>
    <scope>NUCLEOTIDE SEQUENCE [LARGE SCALE GENOMIC DNA]</scope>
    <source>
        <strain evidence="7">Desulfoluna butyratoxydans MSL71</strain>
    </source>
</reference>
<feature type="transmembrane region" description="Helical" evidence="4">
    <location>
        <begin position="302"/>
        <end position="324"/>
    </location>
</feature>
<dbReference type="Gene3D" id="3.30.450.20">
    <property type="entry name" value="PAS domain"/>
    <property type="match status" value="1"/>
</dbReference>
<dbReference type="GO" id="GO:0007165">
    <property type="term" value="P:signal transduction"/>
    <property type="evidence" value="ECO:0007669"/>
    <property type="project" value="UniProtKB-KW"/>
</dbReference>
<dbReference type="SUPFAM" id="SSF58104">
    <property type="entry name" value="Methyl-accepting chemotaxis protein (MCP) signaling domain"/>
    <property type="match status" value="1"/>
</dbReference>
<proteinExistence type="inferred from homology"/>
<dbReference type="Gene3D" id="1.10.8.500">
    <property type="entry name" value="HAMP domain in histidine kinase"/>
    <property type="match status" value="1"/>
</dbReference>